<dbReference type="EMBL" id="PYFT01000001">
    <property type="protein sequence ID" value="PSR55956.1"/>
    <property type="molecule type" value="Genomic_DNA"/>
</dbReference>
<keyword evidence="2" id="KW-1185">Reference proteome</keyword>
<sequence>MGEAVLLAMRLTMRLTKKGKAAKKKNKFIYFQVSSPFGEGKTSPKGEETVKTIFFFYFLDVAIRSVSEIGVKFYFTKGLIFC</sequence>
<organism evidence="1 2">
    <name type="scientific">Adhaeribacter arboris</name>
    <dbReference type="NCBI Taxonomy" id="2072846"/>
    <lineage>
        <taxon>Bacteria</taxon>
        <taxon>Pseudomonadati</taxon>
        <taxon>Bacteroidota</taxon>
        <taxon>Cytophagia</taxon>
        <taxon>Cytophagales</taxon>
        <taxon>Hymenobacteraceae</taxon>
        <taxon>Adhaeribacter</taxon>
    </lineage>
</organism>
<evidence type="ECO:0000313" key="2">
    <source>
        <dbReference type="Proteomes" id="UP000240357"/>
    </source>
</evidence>
<gene>
    <name evidence="1" type="ORF">AHMF7605_21850</name>
</gene>
<protein>
    <submittedName>
        <fullName evidence="1">Uncharacterized protein</fullName>
    </submittedName>
</protein>
<dbReference type="Proteomes" id="UP000240357">
    <property type="component" value="Unassembled WGS sequence"/>
</dbReference>
<dbReference type="AlphaFoldDB" id="A0A2T2YKB4"/>
<name>A0A2T2YKB4_9BACT</name>
<evidence type="ECO:0000313" key="1">
    <source>
        <dbReference type="EMBL" id="PSR55956.1"/>
    </source>
</evidence>
<accession>A0A2T2YKB4</accession>
<proteinExistence type="predicted"/>
<comment type="caution">
    <text evidence="1">The sequence shown here is derived from an EMBL/GenBank/DDBJ whole genome shotgun (WGS) entry which is preliminary data.</text>
</comment>
<reference evidence="1 2" key="1">
    <citation type="submission" date="2018-03" db="EMBL/GenBank/DDBJ databases">
        <title>Adhaeribacter sp. HMF7605 Genome sequencing and assembly.</title>
        <authorList>
            <person name="Kang H."/>
            <person name="Kang J."/>
            <person name="Cha I."/>
            <person name="Kim H."/>
            <person name="Joh K."/>
        </authorList>
    </citation>
    <scope>NUCLEOTIDE SEQUENCE [LARGE SCALE GENOMIC DNA]</scope>
    <source>
        <strain evidence="1 2">HMF7605</strain>
    </source>
</reference>